<dbReference type="AlphaFoldDB" id="E6W5W3"/>
<dbReference type="SUPFAM" id="SSF55874">
    <property type="entry name" value="ATPase domain of HSP90 chaperone/DNA topoisomerase II/histidine kinase"/>
    <property type="match status" value="1"/>
</dbReference>
<dbReference type="OrthoDB" id="9805967at2"/>
<dbReference type="InterPro" id="IPR005467">
    <property type="entry name" value="His_kinase_dom"/>
</dbReference>
<dbReference type="Gene3D" id="1.10.287.130">
    <property type="match status" value="1"/>
</dbReference>
<evidence type="ECO:0000259" key="9">
    <source>
        <dbReference type="PROSITE" id="PS50112"/>
    </source>
</evidence>
<dbReference type="SUPFAM" id="SSF47384">
    <property type="entry name" value="Homodimeric domain of signal transducing histidine kinase"/>
    <property type="match status" value="1"/>
</dbReference>
<dbReference type="InterPro" id="IPR000700">
    <property type="entry name" value="PAS-assoc_C"/>
</dbReference>
<dbReference type="Gene3D" id="3.30.565.10">
    <property type="entry name" value="Histidine kinase-like ATPase, C-terminal domain"/>
    <property type="match status" value="1"/>
</dbReference>
<feature type="domain" description="PAC" evidence="10">
    <location>
        <begin position="166"/>
        <end position="217"/>
    </location>
</feature>
<proteinExistence type="predicted"/>
<dbReference type="InterPro" id="IPR013655">
    <property type="entry name" value="PAS_fold_3"/>
</dbReference>
<evidence type="ECO:0000259" key="10">
    <source>
        <dbReference type="PROSITE" id="PS50113"/>
    </source>
</evidence>
<dbReference type="PROSITE" id="PS50109">
    <property type="entry name" value="HIS_KIN"/>
    <property type="match status" value="1"/>
</dbReference>
<dbReference type="EMBL" id="CP002432">
    <property type="protein sequence ID" value="ADU67248.1"/>
    <property type="molecule type" value="Genomic_DNA"/>
</dbReference>
<gene>
    <name evidence="11" type="ordered locus">Selin_2536</name>
</gene>
<keyword evidence="7" id="KW-0812">Transmembrane</keyword>
<evidence type="ECO:0000256" key="3">
    <source>
        <dbReference type="ARBA" id="ARBA00022553"/>
    </source>
</evidence>
<dbReference type="RefSeq" id="WP_013507117.1">
    <property type="nucleotide sequence ID" value="NC_014836.1"/>
</dbReference>
<keyword evidence="4" id="KW-0808">Transferase</keyword>
<feature type="coiled-coil region" evidence="6">
    <location>
        <begin position="73"/>
        <end position="100"/>
    </location>
</feature>
<feature type="transmembrane region" description="Helical" evidence="7">
    <location>
        <begin position="48"/>
        <end position="70"/>
    </location>
</feature>
<dbReference type="PRINTS" id="PR00344">
    <property type="entry name" value="BCTRLSENSOR"/>
</dbReference>
<dbReference type="InterPro" id="IPR003594">
    <property type="entry name" value="HATPase_dom"/>
</dbReference>
<dbReference type="HOGENOM" id="CLU_000445_114_39_0"/>
<dbReference type="InterPro" id="IPR036097">
    <property type="entry name" value="HisK_dim/P_sf"/>
</dbReference>
<dbReference type="InterPro" id="IPR000014">
    <property type="entry name" value="PAS"/>
</dbReference>
<evidence type="ECO:0000256" key="6">
    <source>
        <dbReference type="SAM" id="Coils"/>
    </source>
</evidence>
<dbReference type="SMART" id="SM00387">
    <property type="entry name" value="HATPase_c"/>
    <property type="match status" value="1"/>
</dbReference>
<evidence type="ECO:0000256" key="1">
    <source>
        <dbReference type="ARBA" id="ARBA00000085"/>
    </source>
</evidence>
<dbReference type="Proteomes" id="UP000002572">
    <property type="component" value="Chromosome"/>
</dbReference>
<feature type="domain" description="PAS" evidence="9">
    <location>
        <begin position="118"/>
        <end position="164"/>
    </location>
</feature>
<dbReference type="InterPro" id="IPR052162">
    <property type="entry name" value="Sensor_kinase/Photoreceptor"/>
</dbReference>
<evidence type="ECO:0000313" key="12">
    <source>
        <dbReference type="Proteomes" id="UP000002572"/>
    </source>
</evidence>
<dbReference type="STRING" id="653733.Selin_2536"/>
<sequence length="472" mass="53553">METRKRATIIALRIVILYAVIAALWIVLSDRALMVLFEVPQTLTRMQTYKGWFFVLATATLLFVVLYAQVRSLLDEERRRQEAQQEAREWSERLQHYLHVSPVITYALSGNDRELTPVWVSENIHNVLGFGSDEVLRPDWWRDHIHPEDMGQVLKNQQKLLSEGAISQEFRVMHRDGSYIWIHDQARSAGRSGFAQEIIGTWADVSTRKSAELALQETLCGLEQQIAAAVEKARQQDSIIFDQMRRQALNTLLINIAHQWRQPLNGIGLIIQDMGDQLDSDNPQKQLIHSTIVEAMAEVNHLSDTISTFTDLYQASNTAPEKISLHATFQQALFYLQAKPLFSRVTLLKNIPDTLQVKGVEIEIIELFMEIIQNAMTVAAARERDRVDIRIEAARTPHNTITITIADNAGGIDSSILPSMFEPYTTTQFKSRDKGLGLYMMKRLIEERYQGSIAATNGPDGAIFTITLPVAD</sequence>
<dbReference type="InterPro" id="IPR003661">
    <property type="entry name" value="HisK_dim/P_dom"/>
</dbReference>
<name>E6W5W3_DESIS</name>
<dbReference type="CDD" id="cd00130">
    <property type="entry name" value="PAS"/>
    <property type="match status" value="1"/>
</dbReference>
<dbReference type="EC" id="2.7.13.3" evidence="2"/>
<dbReference type="Pfam" id="PF08447">
    <property type="entry name" value="PAS_3"/>
    <property type="match status" value="1"/>
</dbReference>
<evidence type="ECO:0000256" key="2">
    <source>
        <dbReference type="ARBA" id="ARBA00012438"/>
    </source>
</evidence>
<dbReference type="PANTHER" id="PTHR43304">
    <property type="entry name" value="PHYTOCHROME-LIKE PROTEIN CPH1"/>
    <property type="match status" value="1"/>
</dbReference>
<dbReference type="SUPFAM" id="SSF55785">
    <property type="entry name" value="PYP-like sensor domain (PAS domain)"/>
    <property type="match status" value="1"/>
</dbReference>
<comment type="catalytic activity">
    <reaction evidence="1">
        <text>ATP + protein L-histidine = ADP + protein N-phospho-L-histidine.</text>
        <dbReference type="EC" id="2.7.13.3"/>
    </reaction>
</comment>
<dbReference type="InterPro" id="IPR035965">
    <property type="entry name" value="PAS-like_dom_sf"/>
</dbReference>
<dbReference type="GO" id="GO:0000155">
    <property type="term" value="F:phosphorelay sensor kinase activity"/>
    <property type="evidence" value="ECO:0007669"/>
    <property type="project" value="InterPro"/>
</dbReference>
<dbReference type="KEGG" id="din:Selin_2536"/>
<dbReference type="InParanoid" id="E6W5W3"/>
<keyword evidence="5" id="KW-0418">Kinase</keyword>
<keyword evidence="7" id="KW-0472">Membrane</keyword>
<dbReference type="CDD" id="cd00082">
    <property type="entry name" value="HisKA"/>
    <property type="match status" value="1"/>
</dbReference>
<dbReference type="Pfam" id="PF02518">
    <property type="entry name" value="HATPase_c"/>
    <property type="match status" value="1"/>
</dbReference>
<keyword evidence="7" id="KW-1133">Transmembrane helix</keyword>
<dbReference type="Gene3D" id="3.30.450.20">
    <property type="entry name" value="PAS domain"/>
    <property type="match status" value="1"/>
</dbReference>
<reference evidence="11 12" key="1">
    <citation type="submission" date="2010-12" db="EMBL/GenBank/DDBJ databases">
        <title>Complete sequence of Desulfurispirillum indicum S5.</title>
        <authorList>
            <consortium name="US DOE Joint Genome Institute"/>
            <person name="Lucas S."/>
            <person name="Copeland A."/>
            <person name="Lapidus A."/>
            <person name="Cheng J.-F."/>
            <person name="Goodwin L."/>
            <person name="Pitluck S."/>
            <person name="Chertkov O."/>
            <person name="Held B."/>
            <person name="Detter J.C."/>
            <person name="Han C."/>
            <person name="Tapia R."/>
            <person name="Land M."/>
            <person name="Hauser L."/>
            <person name="Kyrpides N."/>
            <person name="Ivanova N."/>
            <person name="Mikhailova N."/>
            <person name="Haggblom M."/>
            <person name="Rauschenbach I."/>
            <person name="Bini E."/>
            <person name="Woyke T."/>
        </authorList>
    </citation>
    <scope>NUCLEOTIDE SEQUENCE [LARGE SCALE GENOMIC DNA]</scope>
    <source>
        <strain evidence="12">ATCC BAA-1389 / DSM 22839 / S5</strain>
    </source>
</reference>
<keyword evidence="6" id="KW-0175">Coiled coil</keyword>
<feature type="transmembrane region" description="Helical" evidence="7">
    <location>
        <begin position="7"/>
        <end position="28"/>
    </location>
</feature>
<evidence type="ECO:0000256" key="5">
    <source>
        <dbReference type="ARBA" id="ARBA00022777"/>
    </source>
</evidence>
<dbReference type="PANTHER" id="PTHR43304:SF1">
    <property type="entry name" value="PAC DOMAIN-CONTAINING PROTEIN"/>
    <property type="match status" value="1"/>
</dbReference>
<feature type="domain" description="Histidine kinase" evidence="8">
    <location>
        <begin position="255"/>
        <end position="472"/>
    </location>
</feature>
<evidence type="ECO:0000259" key="8">
    <source>
        <dbReference type="PROSITE" id="PS50109"/>
    </source>
</evidence>
<evidence type="ECO:0000313" key="11">
    <source>
        <dbReference type="EMBL" id="ADU67248.1"/>
    </source>
</evidence>
<accession>E6W5W3</accession>
<keyword evidence="3" id="KW-0597">Phosphoprotein</keyword>
<dbReference type="eggNOG" id="COG4191">
    <property type="taxonomic scope" value="Bacteria"/>
</dbReference>
<evidence type="ECO:0000256" key="7">
    <source>
        <dbReference type="SAM" id="Phobius"/>
    </source>
</evidence>
<dbReference type="SMART" id="SM00091">
    <property type="entry name" value="PAS"/>
    <property type="match status" value="1"/>
</dbReference>
<organism evidence="11 12">
    <name type="scientific">Desulfurispirillum indicum (strain ATCC BAA-1389 / DSM 22839 / S5)</name>
    <dbReference type="NCBI Taxonomy" id="653733"/>
    <lineage>
        <taxon>Bacteria</taxon>
        <taxon>Pseudomonadati</taxon>
        <taxon>Chrysiogenota</taxon>
        <taxon>Chrysiogenia</taxon>
        <taxon>Chrysiogenales</taxon>
        <taxon>Chrysiogenaceae</taxon>
        <taxon>Desulfurispirillum</taxon>
    </lineage>
</organism>
<dbReference type="InterPro" id="IPR004358">
    <property type="entry name" value="Sig_transdc_His_kin-like_C"/>
</dbReference>
<dbReference type="PROSITE" id="PS50112">
    <property type="entry name" value="PAS"/>
    <property type="match status" value="1"/>
</dbReference>
<dbReference type="InterPro" id="IPR036890">
    <property type="entry name" value="HATPase_C_sf"/>
</dbReference>
<protein>
    <recommendedName>
        <fullName evidence="2">histidine kinase</fullName>
        <ecNumber evidence="2">2.7.13.3</ecNumber>
    </recommendedName>
</protein>
<keyword evidence="12" id="KW-1185">Reference proteome</keyword>
<evidence type="ECO:0000256" key="4">
    <source>
        <dbReference type="ARBA" id="ARBA00022679"/>
    </source>
</evidence>
<dbReference type="NCBIfam" id="TIGR00229">
    <property type="entry name" value="sensory_box"/>
    <property type="match status" value="1"/>
</dbReference>
<dbReference type="PROSITE" id="PS50113">
    <property type="entry name" value="PAC"/>
    <property type="match status" value="1"/>
</dbReference>